<evidence type="ECO:0000256" key="1">
    <source>
        <dbReference type="ARBA" id="ARBA00007409"/>
    </source>
</evidence>
<dbReference type="Gene3D" id="3.40.30.10">
    <property type="entry name" value="Glutaredoxin"/>
    <property type="match status" value="1"/>
</dbReference>
<reference evidence="5" key="1">
    <citation type="journal article" date="2020" name="bioRxiv">
        <title>Whole genome comparisons of ergot fungi reveals the divergence and evolution of species within the genus Claviceps are the result of varying mechanisms driving genome evolution and host range expansion.</title>
        <authorList>
            <person name="Wyka S.A."/>
            <person name="Mondo S.J."/>
            <person name="Liu M."/>
            <person name="Dettman J."/>
            <person name="Nalam V."/>
            <person name="Broders K.D."/>
        </authorList>
    </citation>
    <scope>NUCLEOTIDE SEQUENCE</scope>
    <source>
        <strain evidence="5">CCC 602</strain>
    </source>
</reference>
<sequence>MKQGDLSEGEDVSRSSTQIDASLCALCATRKEFDAPAKRFHVTRTSDESITNGSIIPGVVFEGKAWPKKANIRALMNFVVYGNAGNPRTRLVCIVAAAQGIPIELVEVVPRRNIGRKMLMEKFPRSNGKIPALEAPDVKLTETISIALYLAKIRGPTTLLGNGSLEQEAEVVSWMSWANQELLGTLARWFLPLIPNFSRPVPYDKRQVETGKADSLAMLDTLEHLLSTRSHLVGEHMTVADFFVAVVLSRGLEWVLDATWRKAHPNCMRHFEMVRDWRSVRVVVPHFPLTDEETPNVDPYE</sequence>
<dbReference type="OrthoDB" id="249703at2759"/>
<dbReference type="SUPFAM" id="SSF52833">
    <property type="entry name" value="Thioredoxin-like"/>
    <property type="match status" value="1"/>
</dbReference>
<dbReference type="InterPro" id="IPR050802">
    <property type="entry name" value="EF-GSTs"/>
</dbReference>
<dbReference type="InterPro" id="IPR010987">
    <property type="entry name" value="Glutathione-S-Trfase_C-like"/>
</dbReference>
<feature type="domain" description="GST N-terminal" evidence="3">
    <location>
        <begin position="76"/>
        <end position="158"/>
    </location>
</feature>
<evidence type="ECO:0000256" key="2">
    <source>
        <dbReference type="RuleBase" id="RU003494"/>
    </source>
</evidence>
<evidence type="ECO:0000259" key="4">
    <source>
        <dbReference type="PROSITE" id="PS50405"/>
    </source>
</evidence>
<dbReference type="InterPro" id="IPR004045">
    <property type="entry name" value="Glutathione_S-Trfase_N"/>
</dbReference>
<dbReference type="CDD" id="cd03181">
    <property type="entry name" value="GST_C_EF1Bgamma_like"/>
    <property type="match status" value="1"/>
</dbReference>
<evidence type="ECO:0000313" key="6">
    <source>
        <dbReference type="Proteomes" id="UP000748025"/>
    </source>
</evidence>
<feature type="domain" description="GST C-terminal" evidence="4">
    <location>
        <begin position="164"/>
        <end position="296"/>
    </location>
</feature>
<dbReference type="GO" id="GO:0005737">
    <property type="term" value="C:cytoplasm"/>
    <property type="evidence" value="ECO:0007669"/>
    <property type="project" value="TreeGrafter"/>
</dbReference>
<dbReference type="Pfam" id="PF02798">
    <property type="entry name" value="GST_N"/>
    <property type="match status" value="1"/>
</dbReference>
<dbReference type="SFLD" id="SFLDS00019">
    <property type="entry name" value="Glutathione_Transferase_(cytos"/>
    <property type="match status" value="1"/>
</dbReference>
<gene>
    <name evidence="5" type="ORF">E4U43_005132</name>
</gene>
<dbReference type="AlphaFoldDB" id="A0A9P7SVN6"/>
<protein>
    <recommendedName>
        <fullName evidence="7">Glutathione S-transferase</fullName>
    </recommendedName>
</protein>
<dbReference type="InterPro" id="IPR036249">
    <property type="entry name" value="Thioredoxin-like_sf"/>
</dbReference>
<dbReference type="PROSITE" id="PS50404">
    <property type="entry name" value="GST_NTER"/>
    <property type="match status" value="1"/>
</dbReference>
<dbReference type="GO" id="GO:0005634">
    <property type="term" value="C:nucleus"/>
    <property type="evidence" value="ECO:0007669"/>
    <property type="project" value="TreeGrafter"/>
</dbReference>
<dbReference type="Proteomes" id="UP000748025">
    <property type="component" value="Unassembled WGS sequence"/>
</dbReference>
<dbReference type="InterPro" id="IPR040079">
    <property type="entry name" value="Glutathione_S-Trfase"/>
</dbReference>
<evidence type="ECO:0000313" key="5">
    <source>
        <dbReference type="EMBL" id="KAG5987316.1"/>
    </source>
</evidence>
<dbReference type="EMBL" id="SRPW01003342">
    <property type="protein sequence ID" value="KAG5987316.1"/>
    <property type="molecule type" value="Genomic_DNA"/>
</dbReference>
<keyword evidence="6" id="KW-1185">Reference proteome</keyword>
<dbReference type="InterPro" id="IPR004046">
    <property type="entry name" value="GST_C"/>
</dbReference>
<organism evidence="5 6">
    <name type="scientific">Claviceps pusilla</name>
    <dbReference type="NCBI Taxonomy" id="123648"/>
    <lineage>
        <taxon>Eukaryota</taxon>
        <taxon>Fungi</taxon>
        <taxon>Dikarya</taxon>
        <taxon>Ascomycota</taxon>
        <taxon>Pezizomycotina</taxon>
        <taxon>Sordariomycetes</taxon>
        <taxon>Hypocreomycetidae</taxon>
        <taxon>Hypocreales</taxon>
        <taxon>Clavicipitaceae</taxon>
        <taxon>Claviceps</taxon>
    </lineage>
</organism>
<dbReference type="PANTHER" id="PTHR43986">
    <property type="entry name" value="ELONGATION FACTOR 1-GAMMA"/>
    <property type="match status" value="1"/>
</dbReference>
<comment type="similarity">
    <text evidence="1 2">Belongs to the GST superfamily.</text>
</comment>
<dbReference type="Gene3D" id="1.20.1050.10">
    <property type="match status" value="1"/>
</dbReference>
<dbReference type="PANTHER" id="PTHR43986:SF1">
    <property type="entry name" value="ELONGATION FACTOR 1-GAMMA"/>
    <property type="match status" value="1"/>
</dbReference>
<comment type="caution">
    <text evidence="5">The sequence shown here is derived from an EMBL/GenBank/DDBJ whole genome shotgun (WGS) entry which is preliminary data.</text>
</comment>
<accession>A0A9P7SVN6</accession>
<name>A0A9P7SVN6_9HYPO</name>
<dbReference type="GO" id="GO:0006414">
    <property type="term" value="P:translational elongation"/>
    <property type="evidence" value="ECO:0007669"/>
    <property type="project" value="TreeGrafter"/>
</dbReference>
<proteinExistence type="inferred from homology"/>
<dbReference type="InterPro" id="IPR036282">
    <property type="entry name" value="Glutathione-S-Trfase_C_sf"/>
</dbReference>
<dbReference type="PROSITE" id="PS50405">
    <property type="entry name" value="GST_CTER"/>
    <property type="match status" value="1"/>
</dbReference>
<dbReference type="Pfam" id="PF00043">
    <property type="entry name" value="GST_C"/>
    <property type="match status" value="1"/>
</dbReference>
<evidence type="ECO:0008006" key="7">
    <source>
        <dbReference type="Google" id="ProtNLM"/>
    </source>
</evidence>
<dbReference type="SUPFAM" id="SSF47616">
    <property type="entry name" value="GST C-terminal domain-like"/>
    <property type="match status" value="1"/>
</dbReference>
<evidence type="ECO:0000259" key="3">
    <source>
        <dbReference type="PROSITE" id="PS50404"/>
    </source>
</evidence>